<evidence type="ECO:0000259" key="1">
    <source>
        <dbReference type="Pfam" id="PF16335"/>
    </source>
</evidence>
<evidence type="ECO:0000259" key="2">
    <source>
        <dbReference type="Pfam" id="PF17168"/>
    </source>
</evidence>
<evidence type="ECO:0000313" key="3">
    <source>
        <dbReference type="EMBL" id="KAE9404337.1"/>
    </source>
</evidence>
<sequence length="632" mass="68638">MFGLCIGMESIFMGWSGFARIDGVDWQWMGEGDLHCWNSSTLLSSEITPTSTKFSVIAGSILLNLTFLSPIEPSDWVKQSLPFIYLSLEATSIDRQSHDVQVYSDISAEWISGNRANNATWKTTQTSTSVFHQAQLQSPQPMVEINNIAEDQTVYYSMQTVPKMTYQTGQDSAVRGQFGTNGVLTNQQDTKFRPINEDFVVLGLSVDLGNNTDFNTPVVWGLGLVRDPVIQYTPSASNLTTQDRSSYFWTEFSTIADAIDSFLSDYPNAVQRANALDQQIMSAAQNISSEYADLVAFGARQALASSDITVAKNSDGNYNTSDVKAFQRDTGIGQRVNAVETLFATMPIHLYLNASLLGIHLDSLLQFQASGYPNNYAAPDLGTSFPIASGDSSDTSAGGIEDTGNMLIMTLAHARISGDGTLIAKYYDLLSSWADYLVSNTLFPNAQISADGISNPNMTNLAIKGIIGIAAMAEISQVVGNVSAAQQYQANASSYVKLWESLGTSSGHLLPTYQDTSSSDYALMYNMYADTLLRTNLIDQSVYTAQASYYSTLAQSAGTFGLSYDTSSSGEANSAWTCSLLDQSPPSTRPIRDELVNMVHTRAGFNETSGDFPLLYNDQSGNSTTANGQGRY</sequence>
<dbReference type="Pfam" id="PF17168">
    <property type="entry name" value="DUF5127"/>
    <property type="match status" value="1"/>
</dbReference>
<dbReference type="Proteomes" id="UP000799118">
    <property type="component" value="Unassembled WGS sequence"/>
</dbReference>
<feature type="non-terminal residue" evidence="3">
    <location>
        <position position="632"/>
    </location>
</feature>
<dbReference type="OrthoDB" id="3918848at2759"/>
<proteinExistence type="predicted"/>
<organism evidence="3 4">
    <name type="scientific">Gymnopus androsaceus JB14</name>
    <dbReference type="NCBI Taxonomy" id="1447944"/>
    <lineage>
        <taxon>Eukaryota</taxon>
        <taxon>Fungi</taxon>
        <taxon>Dikarya</taxon>
        <taxon>Basidiomycota</taxon>
        <taxon>Agaricomycotina</taxon>
        <taxon>Agaricomycetes</taxon>
        <taxon>Agaricomycetidae</taxon>
        <taxon>Agaricales</taxon>
        <taxon>Marasmiineae</taxon>
        <taxon>Omphalotaceae</taxon>
        <taxon>Gymnopus</taxon>
    </lineage>
</organism>
<protein>
    <submittedName>
        <fullName evidence="3">DUF1793-domain-containing protein</fullName>
    </submittedName>
</protein>
<accession>A0A6A4I5G2</accession>
<dbReference type="InterPro" id="IPR033433">
    <property type="entry name" value="GtaA_N"/>
</dbReference>
<dbReference type="InterPro" id="IPR052743">
    <property type="entry name" value="Glutaminase_GtaA"/>
</dbReference>
<name>A0A6A4I5G2_9AGAR</name>
<gene>
    <name evidence="3" type="ORF">BT96DRAFT_1072717</name>
</gene>
<feature type="domain" description="Glutaminase A N-terminal" evidence="2">
    <location>
        <begin position="50"/>
        <end position="282"/>
    </location>
</feature>
<reference evidence="3" key="1">
    <citation type="journal article" date="2019" name="Environ. Microbiol.">
        <title>Fungal ecological strategies reflected in gene transcription - a case study of two litter decomposers.</title>
        <authorList>
            <person name="Barbi F."/>
            <person name="Kohler A."/>
            <person name="Barry K."/>
            <person name="Baskaran P."/>
            <person name="Daum C."/>
            <person name="Fauchery L."/>
            <person name="Ihrmark K."/>
            <person name="Kuo A."/>
            <person name="LaButti K."/>
            <person name="Lipzen A."/>
            <person name="Morin E."/>
            <person name="Grigoriev I.V."/>
            <person name="Henrissat B."/>
            <person name="Lindahl B."/>
            <person name="Martin F."/>
        </authorList>
    </citation>
    <scope>NUCLEOTIDE SEQUENCE</scope>
    <source>
        <strain evidence="3">JB14</strain>
    </source>
</reference>
<keyword evidence="4" id="KW-1185">Reference proteome</keyword>
<feature type="domain" description="Glutaminase A central" evidence="1">
    <location>
        <begin position="288"/>
        <end position="625"/>
    </location>
</feature>
<dbReference type="Pfam" id="PF16335">
    <property type="entry name" value="GtaA_6_Hairpin"/>
    <property type="match status" value="1"/>
</dbReference>
<dbReference type="AlphaFoldDB" id="A0A6A4I5G2"/>
<dbReference type="PANTHER" id="PTHR31987:SF1">
    <property type="entry name" value="GLUTAMINASE A"/>
    <property type="match status" value="1"/>
</dbReference>
<dbReference type="EMBL" id="ML769417">
    <property type="protein sequence ID" value="KAE9404337.1"/>
    <property type="molecule type" value="Genomic_DNA"/>
</dbReference>
<dbReference type="InterPro" id="IPR032514">
    <property type="entry name" value="GtaA_central"/>
</dbReference>
<dbReference type="PANTHER" id="PTHR31987">
    <property type="entry name" value="GLUTAMINASE A-RELATED"/>
    <property type="match status" value="1"/>
</dbReference>
<evidence type="ECO:0000313" key="4">
    <source>
        <dbReference type="Proteomes" id="UP000799118"/>
    </source>
</evidence>